<protein>
    <submittedName>
        <fullName evidence="2">Uncharacterized protein</fullName>
    </submittedName>
</protein>
<evidence type="ECO:0000313" key="2">
    <source>
        <dbReference type="EMBL" id="TWU18746.1"/>
    </source>
</evidence>
<name>A0A5C6C5I9_9BACT</name>
<evidence type="ECO:0000313" key="3">
    <source>
        <dbReference type="Proteomes" id="UP000319908"/>
    </source>
</evidence>
<keyword evidence="3" id="KW-1185">Reference proteome</keyword>
<gene>
    <name evidence="2" type="ORF">Poly21_09120</name>
</gene>
<dbReference type="AlphaFoldDB" id="A0A5C6C5I9"/>
<dbReference type="EMBL" id="SJPU01000001">
    <property type="protein sequence ID" value="TWU18746.1"/>
    <property type="molecule type" value="Genomic_DNA"/>
</dbReference>
<proteinExistence type="predicted"/>
<dbReference type="RefSeq" id="WP_146405737.1">
    <property type="nucleotide sequence ID" value="NZ_SJPU01000001.1"/>
</dbReference>
<dbReference type="Proteomes" id="UP000319908">
    <property type="component" value="Unassembled WGS sequence"/>
</dbReference>
<comment type="caution">
    <text evidence="2">The sequence shown here is derived from an EMBL/GenBank/DDBJ whole genome shotgun (WGS) entry which is preliminary data.</text>
</comment>
<organism evidence="2 3">
    <name type="scientific">Allorhodopirellula heiligendammensis</name>
    <dbReference type="NCBI Taxonomy" id="2714739"/>
    <lineage>
        <taxon>Bacteria</taxon>
        <taxon>Pseudomonadati</taxon>
        <taxon>Planctomycetota</taxon>
        <taxon>Planctomycetia</taxon>
        <taxon>Pirellulales</taxon>
        <taxon>Pirellulaceae</taxon>
        <taxon>Allorhodopirellula</taxon>
    </lineage>
</organism>
<accession>A0A5C6C5I9</accession>
<evidence type="ECO:0000256" key="1">
    <source>
        <dbReference type="SAM" id="MobiDB-lite"/>
    </source>
</evidence>
<sequence length="67" mass="7051">MRSSTQTLVIFSLCLFTVGCGGREVQSPQAGELERYLQENPEAAARGGQKEPEGLSGPAELPGTGSR</sequence>
<dbReference type="PROSITE" id="PS51257">
    <property type="entry name" value="PROKAR_LIPOPROTEIN"/>
    <property type="match status" value="1"/>
</dbReference>
<dbReference type="OrthoDB" id="290321at2"/>
<feature type="region of interest" description="Disordered" evidence="1">
    <location>
        <begin position="39"/>
        <end position="67"/>
    </location>
</feature>
<reference evidence="2 3" key="1">
    <citation type="journal article" date="2020" name="Antonie Van Leeuwenhoek">
        <title>Rhodopirellula heiligendammensis sp. nov., Rhodopirellula pilleata sp. nov., and Rhodopirellula solitaria sp. nov. isolated from natural or artificial marine surfaces in Northern Germany and California, USA, and emended description of the genus Rhodopirellula.</title>
        <authorList>
            <person name="Kallscheuer N."/>
            <person name="Wiegand S."/>
            <person name="Jogler M."/>
            <person name="Boedeker C."/>
            <person name="Peeters S.H."/>
            <person name="Rast P."/>
            <person name="Heuer A."/>
            <person name="Jetten M.S.M."/>
            <person name="Rohde M."/>
            <person name="Jogler C."/>
        </authorList>
    </citation>
    <scope>NUCLEOTIDE SEQUENCE [LARGE SCALE GENOMIC DNA]</scope>
    <source>
        <strain evidence="2 3">Poly21</strain>
    </source>
</reference>